<comment type="caution">
    <text evidence="1">The sequence shown here is derived from an EMBL/GenBank/DDBJ whole genome shotgun (WGS) entry which is preliminary data.</text>
</comment>
<name>A0ABT1RP50_9FIRM</name>
<evidence type="ECO:0000313" key="2">
    <source>
        <dbReference type="Proteomes" id="UP001524502"/>
    </source>
</evidence>
<organism evidence="1 2">
    <name type="scientific">Anaerovorax odorimutans</name>
    <dbReference type="NCBI Taxonomy" id="109327"/>
    <lineage>
        <taxon>Bacteria</taxon>
        <taxon>Bacillati</taxon>
        <taxon>Bacillota</taxon>
        <taxon>Clostridia</taxon>
        <taxon>Peptostreptococcales</taxon>
        <taxon>Anaerovoracaceae</taxon>
        <taxon>Anaerovorax</taxon>
    </lineage>
</organism>
<sequence>MESNFLLYAYFGINGDEEKDEIIKKAGARAYLDMCRTIDFGMSTEEKLSNKCRENLRNEVKEILVKAYYSLKNSVRASDESTQEKFDEEHRETCDKISSVYRKIGGLTFGQAQKWLNMTLKYLVVIQTYICKVDVNDMIPYLHVPVDKYIMEAAGAKKKGLSCGLGLKCVPRKHEKSDTYKMGWYSENGSQPWSRWQYCEYIEFQQAVRHTISEKKIALNPIDWESKAWMEVANLKA</sequence>
<evidence type="ECO:0000313" key="1">
    <source>
        <dbReference type="EMBL" id="MCQ4636973.1"/>
    </source>
</evidence>
<gene>
    <name evidence="1" type="ORF">NE619_09540</name>
</gene>
<reference evidence="1 2" key="1">
    <citation type="submission" date="2022-06" db="EMBL/GenBank/DDBJ databases">
        <title>Isolation of gut microbiota from human fecal samples.</title>
        <authorList>
            <person name="Pamer E.G."/>
            <person name="Barat B."/>
            <person name="Waligurski E."/>
            <person name="Medina S."/>
            <person name="Paddock L."/>
            <person name="Mostad J."/>
        </authorList>
    </citation>
    <scope>NUCLEOTIDE SEQUENCE [LARGE SCALE GENOMIC DNA]</scope>
    <source>
        <strain evidence="1 2">SL.3.17</strain>
    </source>
</reference>
<proteinExistence type="predicted"/>
<keyword evidence="2" id="KW-1185">Reference proteome</keyword>
<accession>A0ABT1RP50</accession>
<dbReference type="Proteomes" id="UP001524502">
    <property type="component" value="Unassembled WGS sequence"/>
</dbReference>
<protein>
    <submittedName>
        <fullName evidence="1">Uncharacterized protein</fullName>
    </submittedName>
</protein>
<dbReference type="RefSeq" id="WP_256132163.1">
    <property type="nucleotide sequence ID" value="NZ_JANFXK010000009.1"/>
</dbReference>
<dbReference type="EMBL" id="JANFXK010000009">
    <property type="protein sequence ID" value="MCQ4636973.1"/>
    <property type="molecule type" value="Genomic_DNA"/>
</dbReference>